<evidence type="ECO:0000313" key="3">
    <source>
        <dbReference type="Proteomes" id="UP000663851"/>
    </source>
</evidence>
<dbReference type="GO" id="GO:0003824">
    <property type="term" value="F:catalytic activity"/>
    <property type="evidence" value="ECO:0007669"/>
    <property type="project" value="InterPro"/>
</dbReference>
<gene>
    <name evidence="2" type="ORF">HFQ381_LOCUS9319</name>
</gene>
<dbReference type="InterPro" id="IPR043502">
    <property type="entry name" value="DNA/RNA_pol_sf"/>
</dbReference>
<evidence type="ECO:0000259" key="1">
    <source>
        <dbReference type="PROSITE" id="PS50878"/>
    </source>
</evidence>
<name>A0A820DI26_9BILA</name>
<accession>A0A820DI26</accession>
<dbReference type="InterPro" id="IPR005135">
    <property type="entry name" value="Endo/exonuclease/phosphatase"/>
</dbReference>
<organism evidence="2 3">
    <name type="scientific">Rotaria socialis</name>
    <dbReference type="NCBI Taxonomy" id="392032"/>
    <lineage>
        <taxon>Eukaryota</taxon>
        <taxon>Metazoa</taxon>
        <taxon>Spiralia</taxon>
        <taxon>Gnathifera</taxon>
        <taxon>Rotifera</taxon>
        <taxon>Eurotatoria</taxon>
        <taxon>Bdelloidea</taxon>
        <taxon>Philodinida</taxon>
        <taxon>Philodinidae</taxon>
        <taxon>Rotaria</taxon>
    </lineage>
</organism>
<dbReference type="SUPFAM" id="SSF56219">
    <property type="entry name" value="DNase I-like"/>
    <property type="match status" value="1"/>
</dbReference>
<evidence type="ECO:0000313" key="2">
    <source>
        <dbReference type="EMBL" id="CAF4232438.1"/>
    </source>
</evidence>
<feature type="domain" description="Reverse transcriptase" evidence="1">
    <location>
        <begin position="424"/>
        <end position="670"/>
    </location>
</feature>
<sequence length="676" mass="77408">MSDFDICKQWKKERPTIEYQALNLLLFNIQCLSTHIADLDFIVSTYIPQICILAGVGSKIKNPPNIPLYNWICQEGTNAFGGVAIIIHNSLKTKTIVQAPNFILIELTVLSESILISATYIPTGSSVPFNLLETHVSKNFYIFGDYNAKHSQWWCNTNNSSGNDLKSWLDEKGYQLIASIKPTSKRSDAVIDFGITNDATRWRSEAIIEGTSDHYPVYFEAPFSVSEKGYFKKTNWNIYHFFLQNICEYLNVVVYNLDAEDFFYLFALLLSSLSDRVYADERWLYQQKQTENQLAWIAQGNNIWKLVHPIFHLYSPALSGLTTNEGIIKDPQMIVDTLAGHYEKDFKTPTHDYGILAHVEAIEAYTNISYLPNILLEQISIEEVHSAVKRTQNKKSTDCDGISSFHLKQIPEEFIKIITIGFNKMAETGTYLKRSKHAKVICISKKGMYPTVNKLRPISLISNIEKGIYIGEQSGFTPERRLQTRILTLVEDLRLTVAACNRPALVIFVDFMSTFDRIWHPMLIRNLIRLDCPLPIIRWIFLWLQERTMSIHYGNTVSRPIKLYVGTPQGSVLAATLFLLHIHYLQQYFTSMATHLFADDLAITIVGSIEMKFSHNINGFEAQATRAMDILSQYSYDYILPVNIDKTNALLVHSVVVPQYPVITYRSTKIKFVKKF</sequence>
<protein>
    <recommendedName>
        <fullName evidence="1">Reverse transcriptase domain-containing protein</fullName>
    </recommendedName>
</protein>
<comment type="caution">
    <text evidence="2">The sequence shown here is derived from an EMBL/GenBank/DDBJ whole genome shotgun (WGS) entry which is preliminary data.</text>
</comment>
<dbReference type="Proteomes" id="UP000663851">
    <property type="component" value="Unassembled WGS sequence"/>
</dbReference>
<proteinExistence type="predicted"/>
<dbReference type="InterPro" id="IPR000477">
    <property type="entry name" value="RT_dom"/>
</dbReference>
<dbReference type="SUPFAM" id="SSF56672">
    <property type="entry name" value="DNA/RNA polymerases"/>
    <property type="match status" value="1"/>
</dbReference>
<dbReference type="InterPro" id="IPR036691">
    <property type="entry name" value="Endo/exonu/phosph_ase_sf"/>
</dbReference>
<dbReference type="PANTHER" id="PTHR36688">
    <property type="entry name" value="ENDO/EXONUCLEASE/PHOSPHATASE DOMAIN-CONTAINING PROTEIN"/>
    <property type="match status" value="1"/>
</dbReference>
<dbReference type="PANTHER" id="PTHR36688:SF1">
    <property type="entry name" value="ENDONUCLEASE_EXONUCLEASE_PHOSPHATASE DOMAIN-CONTAINING PROTEIN"/>
    <property type="match status" value="1"/>
</dbReference>
<reference evidence="2" key="1">
    <citation type="submission" date="2021-02" db="EMBL/GenBank/DDBJ databases">
        <authorList>
            <person name="Nowell W R."/>
        </authorList>
    </citation>
    <scope>NUCLEOTIDE SEQUENCE</scope>
</reference>
<dbReference type="Gene3D" id="3.60.10.10">
    <property type="entry name" value="Endonuclease/exonuclease/phosphatase"/>
    <property type="match status" value="1"/>
</dbReference>
<dbReference type="AlphaFoldDB" id="A0A820DI26"/>
<dbReference type="Pfam" id="PF14529">
    <property type="entry name" value="Exo_endo_phos_2"/>
    <property type="match status" value="1"/>
</dbReference>
<dbReference type="EMBL" id="CAJOBO010000485">
    <property type="protein sequence ID" value="CAF4232438.1"/>
    <property type="molecule type" value="Genomic_DNA"/>
</dbReference>
<dbReference type="Pfam" id="PF00078">
    <property type="entry name" value="RVT_1"/>
    <property type="match status" value="1"/>
</dbReference>
<dbReference type="InterPro" id="IPR052560">
    <property type="entry name" value="RdDP_mobile_element"/>
</dbReference>
<dbReference type="PROSITE" id="PS50878">
    <property type="entry name" value="RT_POL"/>
    <property type="match status" value="1"/>
</dbReference>